<evidence type="ECO:0000313" key="2">
    <source>
        <dbReference type="EMBL" id="AKB74972.1"/>
    </source>
</evidence>
<dbReference type="AlphaFoldDB" id="A0A0E3S6N7"/>
<keyword evidence="3" id="KW-1185">Reference proteome</keyword>
<keyword evidence="1" id="KW-0472">Membrane</keyword>
<protein>
    <submittedName>
        <fullName evidence="2">Uncharacterized protein</fullName>
    </submittedName>
</protein>
<keyword evidence="1" id="KW-1133">Transmembrane helix</keyword>
<dbReference type="KEGG" id="mls:MSLAZ_1711"/>
<sequence length="86" mass="9381">MKLEIIIRSFLIAVLISLIAVLLESAYYGLHARNMYSASNAAYSITSPFVNNFSGISSPINTAVLAIIFISSFVIALNLISKRDRA</sequence>
<evidence type="ECO:0000256" key="1">
    <source>
        <dbReference type="SAM" id="Phobius"/>
    </source>
</evidence>
<dbReference type="OrthoDB" id="131973at2157"/>
<evidence type="ECO:0000313" key="3">
    <source>
        <dbReference type="Proteomes" id="UP000033072"/>
    </source>
</evidence>
<feature type="transmembrane region" description="Helical" evidence="1">
    <location>
        <begin position="7"/>
        <end position="30"/>
    </location>
</feature>
<organism evidence="2 3">
    <name type="scientific">Methanosarcina lacustris Z-7289</name>
    <dbReference type="NCBI Taxonomy" id="1434111"/>
    <lineage>
        <taxon>Archaea</taxon>
        <taxon>Methanobacteriati</taxon>
        <taxon>Methanobacteriota</taxon>
        <taxon>Stenosarchaea group</taxon>
        <taxon>Methanomicrobia</taxon>
        <taxon>Methanosarcinales</taxon>
        <taxon>Methanosarcinaceae</taxon>
        <taxon>Methanosarcina</taxon>
    </lineage>
</organism>
<dbReference type="GeneID" id="24806480"/>
<dbReference type="EMBL" id="CP009515">
    <property type="protein sequence ID" value="AKB74972.1"/>
    <property type="molecule type" value="Genomic_DNA"/>
</dbReference>
<keyword evidence="1" id="KW-0812">Transmembrane</keyword>
<gene>
    <name evidence="2" type="ORF">MSLAZ_1711</name>
</gene>
<reference evidence="2 3" key="1">
    <citation type="submission" date="2014-07" db="EMBL/GenBank/DDBJ databases">
        <title>Methanogenic archaea and the global carbon cycle.</title>
        <authorList>
            <person name="Henriksen J.R."/>
            <person name="Luke J."/>
            <person name="Reinhart S."/>
            <person name="Benedict M.N."/>
            <person name="Youngblut N.D."/>
            <person name="Metcalf M.E."/>
            <person name="Whitaker R.J."/>
            <person name="Metcalf W.W."/>
        </authorList>
    </citation>
    <scope>NUCLEOTIDE SEQUENCE [LARGE SCALE GENOMIC DNA]</scope>
    <source>
        <strain evidence="2 3">Z-7289</strain>
    </source>
</reference>
<name>A0A0E3S6N7_9EURY</name>
<accession>A0A0E3S6N7</accession>
<dbReference type="RefSeq" id="WP_048126210.1">
    <property type="nucleotide sequence ID" value="NZ_CP009515.1"/>
</dbReference>
<dbReference type="Proteomes" id="UP000033072">
    <property type="component" value="Chromosome"/>
</dbReference>
<dbReference type="HOGENOM" id="CLU_196463_0_0_2"/>
<dbReference type="PATRIC" id="fig|1434111.4.peg.2241"/>
<proteinExistence type="predicted"/>
<feature type="transmembrane region" description="Helical" evidence="1">
    <location>
        <begin position="60"/>
        <end position="80"/>
    </location>
</feature>